<dbReference type="SUPFAM" id="SSF82051">
    <property type="entry name" value="Obg GTP-binding protein N-terminal domain"/>
    <property type="match status" value="1"/>
</dbReference>
<keyword evidence="2" id="KW-0732">Signal</keyword>
<dbReference type="OrthoDB" id="574600at2"/>
<dbReference type="EMBL" id="MRCB01000044">
    <property type="protein sequence ID" value="OKH18993.1"/>
    <property type="molecule type" value="Genomic_DNA"/>
</dbReference>
<feature type="compositionally biased region" description="Polar residues" evidence="1">
    <location>
        <begin position="43"/>
        <end position="52"/>
    </location>
</feature>
<protein>
    <submittedName>
        <fullName evidence="3">Uncharacterized protein</fullName>
    </submittedName>
</protein>
<proteinExistence type="predicted"/>
<comment type="caution">
    <text evidence="3">The sequence shown here is derived from an EMBL/GenBank/DDBJ whole genome shotgun (WGS) entry which is preliminary data.</text>
</comment>
<dbReference type="STRING" id="1921803.NIES593_21560"/>
<feature type="chain" id="PRO_5012233973" evidence="2">
    <location>
        <begin position="30"/>
        <end position="126"/>
    </location>
</feature>
<sequence length="126" mass="13354">MRLRALTLSFIAVSGLFLMGDFLSNSATAKCVQADVSVQYNISGSKEPTNRSNDVEMESDPSCRGNASVTTGVQGNVGGNGPVEQHRTVRHRQRGSDGNSGGNGGAVQIRSNPGIDVYNPADNWRD</sequence>
<evidence type="ECO:0000313" key="4">
    <source>
        <dbReference type="Proteomes" id="UP000186868"/>
    </source>
</evidence>
<evidence type="ECO:0000256" key="2">
    <source>
        <dbReference type="SAM" id="SignalP"/>
    </source>
</evidence>
<dbReference type="RefSeq" id="WP_073601552.1">
    <property type="nucleotide sequence ID" value="NZ_MRCB01000044.1"/>
</dbReference>
<evidence type="ECO:0000256" key="1">
    <source>
        <dbReference type="SAM" id="MobiDB-lite"/>
    </source>
</evidence>
<keyword evidence="4" id="KW-1185">Reference proteome</keyword>
<dbReference type="InterPro" id="IPR036726">
    <property type="entry name" value="GTP1_OBG_dom_sf"/>
</dbReference>
<name>A0A1U7H825_9CYAN</name>
<dbReference type="Proteomes" id="UP000186868">
    <property type="component" value="Unassembled WGS sequence"/>
</dbReference>
<dbReference type="AlphaFoldDB" id="A0A1U7H825"/>
<feature type="signal peptide" evidence="2">
    <location>
        <begin position="1"/>
        <end position="29"/>
    </location>
</feature>
<organism evidence="3 4">
    <name type="scientific">Hydrococcus rivularis NIES-593</name>
    <dbReference type="NCBI Taxonomy" id="1921803"/>
    <lineage>
        <taxon>Bacteria</taxon>
        <taxon>Bacillati</taxon>
        <taxon>Cyanobacteriota</taxon>
        <taxon>Cyanophyceae</taxon>
        <taxon>Pleurocapsales</taxon>
        <taxon>Hydrococcaceae</taxon>
        <taxon>Hydrococcus</taxon>
    </lineage>
</organism>
<accession>A0A1U7H825</accession>
<feature type="region of interest" description="Disordered" evidence="1">
    <location>
        <begin position="43"/>
        <end position="126"/>
    </location>
</feature>
<evidence type="ECO:0000313" key="3">
    <source>
        <dbReference type="EMBL" id="OKH18993.1"/>
    </source>
</evidence>
<reference evidence="3 4" key="1">
    <citation type="submission" date="2016-11" db="EMBL/GenBank/DDBJ databases">
        <title>Draft Genome Sequences of Nine Cyanobacterial Strains from Diverse Habitats.</title>
        <authorList>
            <person name="Zhu T."/>
            <person name="Hou S."/>
            <person name="Lu X."/>
            <person name="Hess W.R."/>
        </authorList>
    </citation>
    <scope>NUCLEOTIDE SEQUENCE [LARGE SCALE GENOMIC DNA]</scope>
    <source>
        <strain evidence="3 4">NIES-593</strain>
    </source>
</reference>
<gene>
    <name evidence="3" type="ORF">NIES593_21560</name>
</gene>